<gene>
    <name evidence="10" type="ORF">SAMN05421730_1003232</name>
</gene>
<accession>A0A1D3TR88</accession>
<comment type="similarity">
    <text evidence="2">Belongs to the ABC transporter superfamily.</text>
</comment>
<dbReference type="OrthoDB" id="9804199at2"/>
<dbReference type="GO" id="GO:0005524">
    <property type="term" value="F:ATP binding"/>
    <property type="evidence" value="ECO:0007669"/>
    <property type="project" value="UniProtKB-KW"/>
</dbReference>
<dbReference type="GO" id="GO:0016887">
    <property type="term" value="F:ATP hydrolysis activity"/>
    <property type="evidence" value="ECO:0007669"/>
    <property type="project" value="InterPro"/>
</dbReference>
<dbReference type="PANTHER" id="PTHR43166:SF9">
    <property type="entry name" value="GLUTAMATE_ASPARTATE IMPORT ATP-BINDING PROTEIN GLTL"/>
    <property type="match status" value="1"/>
</dbReference>
<evidence type="ECO:0000256" key="1">
    <source>
        <dbReference type="ARBA" id="ARBA00004202"/>
    </source>
</evidence>
<dbReference type="RefSeq" id="WP_091231088.1">
    <property type="nucleotide sequence ID" value="NZ_FMKA01000003.1"/>
</dbReference>
<dbReference type="STRING" id="1619234.SAMN05421730_1003232"/>
<evidence type="ECO:0000256" key="7">
    <source>
        <dbReference type="ARBA" id="ARBA00022970"/>
    </source>
</evidence>
<dbReference type="InterPro" id="IPR003439">
    <property type="entry name" value="ABC_transporter-like_ATP-bd"/>
</dbReference>
<dbReference type="Gene3D" id="3.40.50.300">
    <property type="entry name" value="P-loop containing nucleotide triphosphate hydrolases"/>
    <property type="match status" value="1"/>
</dbReference>
<keyword evidence="5" id="KW-0547">Nucleotide-binding</keyword>
<dbReference type="GO" id="GO:0015424">
    <property type="term" value="F:ABC-type amino acid transporter activity"/>
    <property type="evidence" value="ECO:0007669"/>
    <property type="project" value="InterPro"/>
</dbReference>
<dbReference type="PIRSF" id="PIRSF039085">
    <property type="entry name" value="ABC_ATPase_HisP"/>
    <property type="match status" value="1"/>
</dbReference>
<evidence type="ECO:0000256" key="2">
    <source>
        <dbReference type="ARBA" id="ARBA00005417"/>
    </source>
</evidence>
<comment type="subcellular location">
    <subcellularLocation>
        <location evidence="1">Cell membrane</location>
        <topology evidence="1">Peripheral membrane protein</topology>
    </subcellularLocation>
</comment>
<reference evidence="10 11" key="1">
    <citation type="submission" date="2016-09" db="EMBL/GenBank/DDBJ databases">
        <authorList>
            <person name="Capua I."/>
            <person name="De Benedictis P."/>
            <person name="Joannis T."/>
            <person name="Lombin L.H."/>
            <person name="Cattoli G."/>
        </authorList>
    </citation>
    <scope>NUCLEOTIDE SEQUENCE [LARGE SCALE GENOMIC DNA]</scope>
    <source>
        <strain evidence="10 11">GluBS11</strain>
    </source>
</reference>
<dbReference type="SUPFAM" id="SSF52540">
    <property type="entry name" value="P-loop containing nucleoside triphosphate hydrolases"/>
    <property type="match status" value="1"/>
</dbReference>
<keyword evidence="4" id="KW-1003">Cell membrane</keyword>
<feature type="domain" description="ABC transporter" evidence="9">
    <location>
        <begin position="4"/>
        <end position="248"/>
    </location>
</feature>
<keyword evidence="8" id="KW-0472">Membrane</keyword>
<dbReference type="PROSITE" id="PS50893">
    <property type="entry name" value="ABC_TRANSPORTER_2"/>
    <property type="match status" value="1"/>
</dbReference>
<evidence type="ECO:0000313" key="11">
    <source>
        <dbReference type="Proteomes" id="UP000199315"/>
    </source>
</evidence>
<evidence type="ECO:0000259" key="9">
    <source>
        <dbReference type="PROSITE" id="PS50893"/>
    </source>
</evidence>
<dbReference type="GO" id="GO:0005886">
    <property type="term" value="C:plasma membrane"/>
    <property type="evidence" value="ECO:0007669"/>
    <property type="project" value="UniProtKB-SubCell"/>
</dbReference>
<dbReference type="PANTHER" id="PTHR43166">
    <property type="entry name" value="AMINO ACID IMPORT ATP-BINDING PROTEIN"/>
    <property type="match status" value="1"/>
</dbReference>
<keyword evidence="3" id="KW-0813">Transport</keyword>
<protein>
    <submittedName>
        <fullName evidence="10">Polar amino acid transport system ATP-binding protein</fullName>
    </submittedName>
</protein>
<keyword evidence="6 10" id="KW-0067">ATP-binding</keyword>
<keyword evidence="7" id="KW-0029">Amino-acid transport</keyword>
<dbReference type="SMART" id="SM00382">
    <property type="entry name" value="AAA"/>
    <property type="match status" value="1"/>
</dbReference>
<organism evidence="10 11">
    <name type="scientific">Anaerobium acetethylicum</name>
    <dbReference type="NCBI Taxonomy" id="1619234"/>
    <lineage>
        <taxon>Bacteria</taxon>
        <taxon>Bacillati</taxon>
        <taxon>Bacillota</taxon>
        <taxon>Clostridia</taxon>
        <taxon>Lachnospirales</taxon>
        <taxon>Lachnospiraceae</taxon>
        <taxon>Anaerobium</taxon>
    </lineage>
</organism>
<name>A0A1D3TR88_9FIRM</name>
<dbReference type="InterPro" id="IPR050086">
    <property type="entry name" value="MetN_ABC_transporter-like"/>
</dbReference>
<dbReference type="InterPro" id="IPR003593">
    <property type="entry name" value="AAA+_ATPase"/>
</dbReference>
<evidence type="ECO:0000256" key="6">
    <source>
        <dbReference type="ARBA" id="ARBA00022840"/>
    </source>
</evidence>
<evidence type="ECO:0000313" key="10">
    <source>
        <dbReference type="EMBL" id="SCP96161.1"/>
    </source>
</evidence>
<dbReference type="EMBL" id="FMKA01000003">
    <property type="protein sequence ID" value="SCP96161.1"/>
    <property type="molecule type" value="Genomic_DNA"/>
</dbReference>
<dbReference type="InterPro" id="IPR017871">
    <property type="entry name" value="ABC_transporter-like_CS"/>
</dbReference>
<evidence type="ECO:0000256" key="4">
    <source>
        <dbReference type="ARBA" id="ARBA00022475"/>
    </source>
</evidence>
<dbReference type="CDD" id="cd03262">
    <property type="entry name" value="ABC_HisP_GlnQ"/>
    <property type="match status" value="1"/>
</dbReference>
<evidence type="ECO:0000256" key="8">
    <source>
        <dbReference type="ARBA" id="ARBA00023136"/>
    </source>
</evidence>
<proteinExistence type="inferred from homology"/>
<dbReference type="Proteomes" id="UP000199315">
    <property type="component" value="Unassembled WGS sequence"/>
</dbReference>
<dbReference type="AlphaFoldDB" id="A0A1D3TR88"/>
<evidence type="ECO:0000256" key="3">
    <source>
        <dbReference type="ARBA" id="ARBA00022448"/>
    </source>
</evidence>
<dbReference type="InterPro" id="IPR027417">
    <property type="entry name" value="P-loop_NTPase"/>
</dbReference>
<dbReference type="PROSITE" id="PS00211">
    <property type="entry name" value="ABC_TRANSPORTER_1"/>
    <property type="match status" value="1"/>
</dbReference>
<keyword evidence="11" id="KW-1185">Reference proteome</keyword>
<dbReference type="Pfam" id="PF00005">
    <property type="entry name" value="ABC_tran"/>
    <property type="match status" value="1"/>
</dbReference>
<evidence type="ECO:0000256" key="5">
    <source>
        <dbReference type="ARBA" id="ARBA00022741"/>
    </source>
</evidence>
<sequence length="252" mass="28265">MKILEINHMKKSFDDLEVIKDISLSVNEGEVLSIIGPSGSGKSTVLRCATMLEKMDGGELIYLGEHAAEMNNEGRSVYASKKDLKRIHKHFGLVFQSFNLFPHYSVLKNIIDAPMSVDKISRKEAEERAMALLKKLGLEDKKDAYPFQLSGGQQQRVSIARALALQPKILFFDEPTSALDPELTGEVLKVIKELAQDNMTMIIVTHEMQFAKELSDRIIFMEDGVIQGEGTPEDIFNTENERIKDFIGKFAG</sequence>
<dbReference type="InterPro" id="IPR030679">
    <property type="entry name" value="ABC_ATPase_HisP-typ"/>
</dbReference>